<dbReference type="Gene3D" id="3.30.450.40">
    <property type="match status" value="1"/>
</dbReference>
<dbReference type="RefSeq" id="WP_273628268.1">
    <property type="nucleotide sequence ID" value="NZ_CP117167.1"/>
</dbReference>
<dbReference type="EC" id="2.7.13.3" evidence="2"/>
<keyword evidence="6" id="KW-0902">Two-component regulatory system</keyword>
<sequence>MVRKKTNPHNIKISYQNLAHTDTTKASIQADIEAVGKIPVVDSILEVICRTTGMGFAAVARVTDQQWIACSVRDEINFGLVPGSELQLETTICHEIRQSGESVIIDHVSEDPQFYAHHTPAMYGFQSYISIPIVRKDGTFFGTLCAIDPKPAKLNNPQVIGMFKLFSELISFHLNAIELLDVSETKLTEERKSKKLQELFNKELSTANKKLAETQYNLQTMVSKLTESEDKLKQAIETGRMGTWSINPNTYEVTMSNFVKEMFGFPLDQEISIEEIVEAVDPDYRQMLMDVLGNAIARHESSDTEYPITNVVTNERKWVKATGKVFLNANGEAAEYSGIFMDITERKMDDIRKNDFIGMVSHELKTPLTSLSAYIQMLHAKARRTDDVFTTGALEKANTQIKKMSTMINGFLNVSRLESGKIQLLKQAFLLDQLVRDVIEETTLTVSSHTITFIPCEPLTITADRDKIANVISNLLSNAVKYSPKGKNIEVRCEIVDGKAQVSVKDEGMGIKQQDLEKLFSRFYRVNSKHTQHISGFGIGLYLSAEIIERHDGRIWVESKSGVGSTFYFGLPFKR</sequence>
<feature type="domain" description="PAS" evidence="9">
    <location>
        <begin position="228"/>
        <end position="299"/>
    </location>
</feature>
<dbReference type="PANTHER" id="PTHR45453">
    <property type="entry name" value="PHOSPHATE REGULON SENSOR PROTEIN PHOR"/>
    <property type="match status" value="1"/>
</dbReference>
<dbReference type="SMART" id="SM00388">
    <property type="entry name" value="HisKA"/>
    <property type="match status" value="1"/>
</dbReference>
<dbReference type="Pfam" id="PF00512">
    <property type="entry name" value="HisKA"/>
    <property type="match status" value="1"/>
</dbReference>
<dbReference type="CDD" id="cd00130">
    <property type="entry name" value="PAS"/>
    <property type="match status" value="1"/>
</dbReference>
<evidence type="ECO:0000256" key="6">
    <source>
        <dbReference type="ARBA" id="ARBA00023012"/>
    </source>
</evidence>
<dbReference type="InterPro" id="IPR004358">
    <property type="entry name" value="Sig_transdc_His_kin-like_C"/>
</dbReference>
<evidence type="ECO:0000313" key="12">
    <source>
        <dbReference type="Proteomes" id="UP001216139"/>
    </source>
</evidence>
<reference evidence="11 12" key="1">
    <citation type="submission" date="2023-02" db="EMBL/GenBank/DDBJ databases">
        <title>Genome sequence of Mucilaginibacter jinjuensis strain KACC 16571.</title>
        <authorList>
            <person name="Kim S."/>
            <person name="Heo J."/>
            <person name="Kwon S.-W."/>
        </authorList>
    </citation>
    <scope>NUCLEOTIDE SEQUENCE [LARGE SCALE GENOMIC DNA]</scope>
    <source>
        <strain evidence="11 12">KACC 16571</strain>
    </source>
</reference>
<dbReference type="InterPro" id="IPR035965">
    <property type="entry name" value="PAS-like_dom_sf"/>
</dbReference>
<feature type="domain" description="PAC" evidence="10">
    <location>
        <begin position="302"/>
        <end position="355"/>
    </location>
</feature>
<evidence type="ECO:0000256" key="2">
    <source>
        <dbReference type="ARBA" id="ARBA00012438"/>
    </source>
</evidence>
<dbReference type="PRINTS" id="PR00344">
    <property type="entry name" value="BCTRLSENSOR"/>
</dbReference>
<dbReference type="Pfam" id="PF02518">
    <property type="entry name" value="HATPase_c"/>
    <property type="match status" value="1"/>
</dbReference>
<evidence type="ECO:0000313" key="11">
    <source>
        <dbReference type="EMBL" id="WCT10154.1"/>
    </source>
</evidence>
<dbReference type="InterPro" id="IPR000700">
    <property type="entry name" value="PAS-assoc_C"/>
</dbReference>
<dbReference type="Proteomes" id="UP001216139">
    <property type="component" value="Chromosome"/>
</dbReference>
<dbReference type="SMART" id="SM00065">
    <property type="entry name" value="GAF"/>
    <property type="match status" value="1"/>
</dbReference>
<evidence type="ECO:0000259" key="9">
    <source>
        <dbReference type="PROSITE" id="PS50112"/>
    </source>
</evidence>
<keyword evidence="11" id="KW-0547">Nucleotide-binding</keyword>
<evidence type="ECO:0000259" key="10">
    <source>
        <dbReference type="PROSITE" id="PS50113"/>
    </source>
</evidence>
<evidence type="ECO:0000256" key="4">
    <source>
        <dbReference type="ARBA" id="ARBA00022679"/>
    </source>
</evidence>
<dbReference type="InterPro" id="IPR029016">
    <property type="entry name" value="GAF-like_dom_sf"/>
</dbReference>
<evidence type="ECO:0000256" key="5">
    <source>
        <dbReference type="ARBA" id="ARBA00022777"/>
    </source>
</evidence>
<dbReference type="Gene3D" id="3.30.565.10">
    <property type="entry name" value="Histidine kinase-like ATPase, C-terminal domain"/>
    <property type="match status" value="1"/>
</dbReference>
<keyword evidence="4" id="KW-0808">Transferase</keyword>
<keyword evidence="12" id="KW-1185">Reference proteome</keyword>
<organism evidence="11 12">
    <name type="scientific">Mucilaginibacter jinjuensis</name>
    <dbReference type="NCBI Taxonomy" id="1176721"/>
    <lineage>
        <taxon>Bacteria</taxon>
        <taxon>Pseudomonadati</taxon>
        <taxon>Bacteroidota</taxon>
        <taxon>Sphingobacteriia</taxon>
        <taxon>Sphingobacteriales</taxon>
        <taxon>Sphingobacteriaceae</taxon>
        <taxon>Mucilaginibacter</taxon>
    </lineage>
</organism>
<dbReference type="SUPFAM" id="SSF55781">
    <property type="entry name" value="GAF domain-like"/>
    <property type="match status" value="1"/>
</dbReference>
<evidence type="ECO:0000256" key="1">
    <source>
        <dbReference type="ARBA" id="ARBA00000085"/>
    </source>
</evidence>
<keyword evidence="7" id="KW-0472">Membrane</keyword>
<dbReference type="Gene3D" id="3.30.450.20">
    <property type="entry name" value="PAS domain"/>
    <property type="match status" value="1"/>
</dbReference>
<gene>
    <name evidence="11" type="ORF">PQO05_15575</name>
</gene>
<dbReference type="Gene3D" id="1.10.287.130">
    <property type="match status" value="1"/>
</dbReference>
<evidence type="ECO:0000259" key="8">
    <source>
        <dbReference type="PROSITE" id="PS50109"/>
    </source>
</evidence>
<dbReference type="Pfam" id="PF01590">
    <property type="entry name" value="GAF"/>
    <property type="match status" value="1"/>
</dbReference>
<dbReference type="Gene3D" id="2.10.70.100">
    <property type="match status" value="1"/>
</dbReference>
<dbReference type="InterPro" id="IPR036097">
    <property type="entry name" value="HisK_dim/P_sf"/>
</dbReference>
<dbReference type="SUPFAM" id="SSF47384">
    <property type="entry name" value="Homodimeric domain of signal transducing histidine kinase"/>
    <property type="match status" value="1"/>
</dbReference>
<dbReference type="SMART" id="SM00387">
    <property type="entry name" value="HATPase_c"/>
    <property type="match status" value="1"/>
</dbReference>
<accession>A0ABY7T152</accession>
<dbReference type="InterPro" id="IPR003018">
    <property type="entry name" value="GAF"/>
</dbReference>
<dbReference type="SUPFAM" id="SSF55785">
    <property type="entry name" value="PYP-like sensor domain (PAS domain)"/>
    <property type="match status" value="1"/>
</dbReference>
<dbReference type="SUPFAM" id="SSF55874">
    <property type="entry name" value="ATPase domain of HSP90 chaperone/DNA topoisomerase II/histidine kinase"/>
    <property type="match status" value="1"/>
</dbReference>
<dbReference type="PROSITE" id="PS50109">
    <property type="entry name" value="HIS_KIN"/>
    <property type="match status" value="1"/>
</dbReference>
<keyword evidence="5" id="KW-0418">Kinase</keyword>
<name>A0ABY7T152_9SPHI</name>
<feature type="domain" description="Histidine kinase" evidence="8">
    <location>
        <begin position="359"/>
        <end position="575"/>
    </location>
</feature>
<dbReference type="CDD" id="cd00082">
    <property type="entry name" value="HisKA"/>
    <property type="match status" value="1"/>
</dbReference>
<dbReference type="EMBL" id="CP117167">
    <property type="protein sequence ID" value="WCT10154.1"/>
    <property type="molecule type" value="Genomic_DNA"/>
</dbReference>
<keyword evidence="11" id="KW-0067">ATP-binding</keyword>
<dbReference type="InterPro" id="IPR003661">
    <property type="entry name" value="HisK_dim/P_dom"/>
</dbReference>
<evidence type="ECO:0000256" key="3">
    <source>
        <dbReference type="ARBA" id="ARBA00022553"/>
    </source>
</evidence>
<dbReference type="InterPro" id="IPR000014">
    <property type="entry name" value="PAS"/>
</dbReference>
<dbReference type="InterPro" id="IPR036890">
    <property type="entry name" value="HATPase_C_sf"/>
</dbReference>
<dbReference type="InterPro" id="IPR003594">
    <property type="entry name" value="HATPase_dom"/>
</dbReference>
<dbReference type="GO" id="GO:0005524">
    <property type="term" value="F:ATP binding"/>
    <property type="evidence" value="ECO:0007669"/>
    <property type="project" value="UniProtKB-KW"/>
</dbReference>
<protein>
    <recommendedName>
        <fullName evidence="2">histidine kinase</fullName>
        <ecNumber evidence="2">2.7.13.3</ecNumber>
    </recommendedName>
</protein>
<proteinExistence type="predicted"/>
<dbReference type="PROSITE" id="PS50112">
    <property type="entry name" value="PAS"/>
    <property type="match status" value="1"/>
</dbReference>
<dbReference type="InterPro" id="IPR050351">
    <property type="entry name" value="BphY/WalK/GraS-like"/>
</dbReference>
<dbReference type="PROSITE" id="PS50113">
    <property type="entry name" value="PAC"/>
    <property type="match status" value="1"/>
</dbReference>
<dbReference type="InterPro" id="IPR005467">
    <property type="entry name" value="His_kinase_dom"/>
</dbReference>
<keyword evidence="3" id="KW-0597">Phosphoprotein</keyword>
<comment type="catalytic activity">
    <reaction evidence="1">
        <text>ATP + protein L-histidine = ADP + protein N-phospho-L-histidine.</text>
        <dbReference type="EC" id="2.7.13.3"/>
    </reaction>
</comment>
<dbReference type="PANTHER" id="PTHR45453:SF1">
    <property type="entry name" value="PHOSPHATE REGULON SENSOR PROTEIN PHOR"/>
    <property type="match status" value="1"/>
</dbReference>
<evidence type="ECO:0000256" key="7">
    <source>
        <dbReference type="ARBA" id="ARBA00023136"/>
    </source>
</evidence>